<keyword evidence="2" id="KW-0812">Transmembrane</keyword>
<keyword evidence="2" id="KW-0472">Membrane</keyword>
<dbReference type="Gene3D" id="2.70.70.10">
    <property type="entry name" value="Glucose Permease (Domain IIA)"/>
    <property type="match status" value="1"/>
</dbReference>
<feature type="domain" description="M23ase beta-sheet core" evidence="3">
    <location>
        <begin position="200"/>
        <end position="295"/>
    </location>
</feature>
<dbReference type="AlphaFoldDB" id="A0A0Q4B8T3"/>
<feature type="transmembrane region" description="Helical" evidence="2">
    <location>
        <begin position="32"/>
        <end position="52"/>
    </location>
</feature>
<comment type="caution">
    <text evidence="4">The sequence shown here is derived from an EMBL/GenBank/DDBJ whole genome shotgun (WGS) entry which is preliminary data.</text>
</comment>
<dbReference type="CDD" id="cd12797">
    <property type="entry name" value="M23_peptidase"/>
    <property type="match status" value="1"/>
</dbReference>
<protein>
    <recommendedName>
        <fullName evidence="3">M23ase beta-sheet core domain-containing protein</fullName>
    </recommendedName>
</protein>
<dbReference type="InterPro" id="IPR016047">
    <property type="entry name" value="M23ase_b-sheet_dom"/>
</dbReference>
<organism evidence="4 5">
    <name type="scientific">Candidatus [Bacteroides] periocalifornicus</name>
    <dbReference type="NCBI Taxonomy" id="1702214"/>
    <lineage>
        <taxon>Bacteria</taxon>
        <taxon>Pseudomonadati</taxon>
        <taxon>Bacteroidota</taxon>
    </lineage>
</organism>
<dbReference type="PANTHER" id="PTHR21666:SF289">
    <property type="entry name" value="L-ALA--D-GLU ENDOPEPTIDASE"/>
    <property type="match status" value="1"/>
</dbReference>
<evidence type="ECO:0000259" key="3">
    <source>
        <dbReference type="Pfam" id="PF01551"/>
    </source>
</evidence>
<evidence type="ECO:0000256" key="1">
    <source>
        <dbReference type="ARBA" id="ARBA00022729"/>
    </source>
</evidence>
<gene>
    <name evidence="4" type="ORF">AL399_02480</name>
</gene>
<sequence length="323" mass="36224">MAREGYHFNRESLSFTQVGQSWGRRIFGWVKYMLAGFGLAVICYLVYSLSFYTPRERQMQDNNRLLADYVKTLQARYDNVSAVLKDLEQRDNTIYRVIFEAEPALDDEQAAAQMIGQMYDQAKREGCEAMQETTKDVLIGLADRAREASASFNDIVELAQADTLFAREVPSIQPLDNSTLTRVAAPFGVRMHPFYKMLRLHTGLDYAAPVGYPVRATANGVVKDVVRSQRGYGNTVIVTHARGYSTLYAHLDEIKVKKGAKVRQGEPLGTVGSTGMCMAPALHYEVHFEGRPVDPVNYFFLELDPLQLARLAKLAGQTGQSMD</sequence>
<dbReference type="STRING" id="1702214.AL399_02480"/>
<dbReference type="InterPro" id="IPR050570">
    <property type="entry name" value="Cell_wall_metabolism_enzyme"/>
</dbReference>
<proteinExistence type="predicted"/>
<dbReference type="SUPFAM" id="SSF51261">
    <property type="entry name" value="Duplicated hybrid motif"/>
    <property type="match status" value="1"/>
</dbReference>
<accession>A0A0Q4B8T3</accession>
<dbReference type="PATRIC" id="fig|1702214.3.peg.686"/>
<dbReference type="EMBL" id="LIIK01000008">
    <property type="protein sequence ID" value="KQM09260.1"/>
    <property type="molecule type" value="Genomic_DNA"/>
</dbReference>
<keyword evidence="2" id="KW-1133">Transmembrane helix</keyword>
<evidence type="ECO:0000313" key="5">
    <source>
        <dbReference type="Proteomes" id="UP000054172"/>
    </source>
</evidence>
<dbReference type="PANTHER" id="PTHR21666">
    <property type="entry name" value="PEPTIDASE-RELATED"/>
    <property type="match status" value="1"/>
</dbReference>
<reference evidence="4" key="1">
    <citation type="submission" date="2015-08" db="EMBL/GenBank/DDBJ databases">
        <title>Candidatus Bacteriodes Periocalifornicus.</title>
        <authorList>
            <person name="McLean J.S."/>
            <person name="Kelley S."/>
        </authorList>
    </citation>
    <scope>NUCLEOTIDE SEQUENCE [LARGE SCALE GENOMIC DNA]</scope>
    <source>
        <strain evidence="4">12B</strain>
    </source>
</reference>
<name>A0A0Q4B8T3_9BACT</name>
<dbReference type="Proteomes" id="UP000054172">
    <property type="component" value="Unassembled WGS sequence"/>
</dbReference>
<keyword evidence="1" id="KW-0732">Signal</keyword>
<keyword evidence="5" id="KW-1185">Reference proteome</keyword>
<dbReference type="GO" id="GO:0004222">
    <property type="term" value="F:metalloendopeptidase activity"/>
    <property type="evidence" value="ECO:0007669"/>
    <property type="project" value="TreeGrafter"/>
</dbReference>
<evidence type="ECO:0000256" key="2">
    <source>
        <dbReference type="SAM" id="Phobius"/>
    </source>
</evidence>
<evidence type="ECO:0000313" key="4">
    <source>
        <dbReference type="EMBL" id="KQM09260.1"/>
    </source>
</evidence>
<dbReference type="InterPro" id="IPR011055">
    <property type="entry name" value="Dup_hybrid_motif"/>
</dbReference>
<dbReference type="Pfam" id="PF01551">
    <property type="entry name" value="Peptidase_M23"/>
    <property type="match status" value="1"/>
</dbReference>